<dbReference type="eggNOG" id="COG2253">
    <property type="taxonomic scope" value="Bacteria"/>
</dbReference>
<dbReference type="OrthoDB" id="182382at2"/>
<keyword evidence="1" id="KW-0830">Ubiquinone</keyword>
<evidence type="ECO:0000313" key="1">
    <source>
        <dbReference type="EMBL" id="AGA28612.1"/>
    </source>
</evidence>
<name>L0DH77_SINAD</name>
<gene>
    <name evidence="1" type="ordered locus">Sinac_4422</name>
</gene>
<keyword evidence="2" id="KW-1185">Reference proteome</keyword>
<dbReference type="RefSeq" id="WP_015247730.1">
    <property type="nucleotide sequence ID" value="NC_019892.1"/>
</dbReference>
<dbReference type="KEGG" id="saci:Sinac_4422"/>
<organism evidence="1 2">
    <name type="scientific">Singulisphaera acidiphila (strain ATCC BAA-1392 / DSM 18658 / VKM B-2454 / MOB10)</name>
    <dbReference type="NCBI Taxonomy" id="886293"/>
    <lineage>
        <taxon>Bacteria</taxon>
        <taxon>Pseudomonadati</taxon>
        <taxon>Planctomycetota</taxon>
        <taxon>Planctomycetia</taxon>
        <taxon>Isosphaerales</taxon>
        <taxon>Isosphaeraceae</taxon>
        <taxon>Singulisphaera</taxon>
    </lineage>
</organism>
<accession>L0DH77</accession>
<sequence length="262" mass="29216">MPLTPFQKGVARILATNRNPESHVAGGAVINRGETGLRFSDDIDIFHDIAASVASSAKADEKSLQLAGYLVKWNRRTEGFFSAEVRCGEDRVRLDWTSDSAFRFFPVQADEDFGYCLHRADLATNKVLALAGRSEVRDFLDILQLDQDYLSTGAIIWAACGKDQGFTPDLLLGQANRHTRYNAGDLENESLARPVDLKALKRQWLAAKERAETLFALLPEEELGCLYLDWENRPVTPDPNCPDFSALTRHFGSVRGAWPQIS</sequence>
<protein>
    <submittedName>
        <fullName evidence="1">Uncharacterized protein involved in ubiquinone biosynthesis</fullName>
    </submittedName>
</protein>
<dbReference type="HOGENOM" id="CLU_1061285_0_0_0"/>
<dbReference type="AlphaFoldDB" id="L0DH77"/>
<evidence type="ECO:0000313" key="2">
    <source>
        <dbReference type="Proteomes" id="UP000010798"/>
    </source>
</evidence>
<dbReference type="EMBL" id="CP003364">
    <property type="protein sequence ID" value="AGA28612.1"/>
    <property type="molecule type" value="Genomic_DNA"/>
</dbReference>
<proteinExistence type="predicted"/>
<reference evidence="1 2" key="1">
    <citation type="submission" date="2012-02" db="EMBL/GenBank/DDBJ databases">
        <title>Complete sequence of chromosome of Singulisphaera acidiphila DSM 18658.</title>
        <authorList>
            <consortium name="US DOE Joint Genome Institute (JGI-PGF)"/>
            <person name="Lucas S."/>
            <person name="Copeland A."/>
            <person name="Lapidus A."/>
            <person name="Glavina del Rio T."/>
            <person name="Dalin E."/>
            <person name="Tice H."/>
            <person name="Bruce D."/>
            <person name="Goodwin L."/>
            <person name="Pitluck S."/>
            <person name="Peters L."/>
            <person name="Ovchinnikova G."/>
            <person name="Chertkov O."/>
            <person name="Kyrpides N."/>
            <person name="Mavromatis K."/>
            <person name="Ivanova N."/>
            <person name="Brettin T."/>
            <person name="Detter J.C."/>
            <person name="Han C."/>
            <person name="Larimer F."/>
            <person name="Land M."/>
            <person name="Hauser L."/>
            <person name="Markowitz V."/>
            <person name="Cheng J.-F."/>
            <person name="Hugenholtz P."/>
            <person name="Woyke T."/>
            <person name="Wu D."/>
            <person name="Tindall B."/>
            <person name="Pomrenke H."/>
            <person name="Brambilla E."/>
            <person name="Klenk H.-P."/>
            <person name="Eisen J.A."/>
        </authorList>
    </citation>
    <scope>NUCLEOTIDE SEQUENCE [LARGE SCALE GENOMIC DNA]</scope>
    <source>
        <strain evidence="2">ATCC BAA-1392 / DSM 18658 / VKM B-2454 / MOB10</strain>
    </source>
</reference>
<dbReference type="Proteomes" id="UP000010798">
    <property type="component" value="Chromosome"/>
</dbReference>